<dbReference type="Pfam" id="PF11127">
    <property type="entry name" value="YgaP-like_TM"/>
    <property type="match status" value="1"/>
</dbReference>
<keyword evidence="1" id="KW-0812">Transmembrane</keyword>
<accession>A0A1G9RX67</accession>
<dbReference type="Proteomes" id="UP000198704">
    <property type="component" value="Unassembled WGS sequence"/>
</dbReference>
<gene>
    <name evidence="3" type="ORF">SAMN05216360_101414</name>
</gene>
<dbReference type="AlphaFoldDB" id="A0A1G9RX67"/>
<dbReference type="InterPro" id="IPR021309">
    <property type="entry name" value="YgaP-like_TM"/>
</dbReference>
<evidence type="ECO:0000259" key="2">
    <source>
        <dbReference type="Pfam" id="PF11127"/>
    </source>
</evidence>
<feature type="transmembrane region" description="Helical" evidence="1">
    <location>
        <begin position="39"/>
        <end position="58"/>
    </location>
</feature>
<reference evidence="4" key="1">
    <citation type="submission" date="2016-10" db="EMBL/GenBank/DDBJ databases">
        <authorList>
            <person name="Varghese N."/>
            <person name="Submissions S."/>
        </authorList>
    </citation>
    <scope>NUCLEOTIDE SEQUENCE [LARGE SCALE GENOMIC DNA]</scope>
    <source>
        <strain evidence="4">BL47</strain>
    </source>
</reference>
<organism evidence="3 4">
    <name type="scientific">Methylobacterium phyllostachyos</name>
    <dbReference type="NCBI Taxonomy" id="582672"/>
    <lineage>
        <taxon>Bacteria</taxon>
        <taxon>Pseudomonadati</taxon>
        <taxon>Pseudomonadota</taxon>
        <taxon>Alphaproteobacteria</taxon>
        <taxon>Hyphomicrobiales</taxon>
        <taxon>Methylobacteriaceae</taxon>
        <taxon>Methylobacterium</taxon>
    </lineage>
</organism>
<name>A0A1G9RX67_9HYPH</name>
<proteinExistence type="predicted"/>
<protein>
    <recommendedName>
        <fullName evidence="2">Inner membrane protein YgaP-like transmembrane domain-containing protein</fullName>
    </recommendedName>
</protein>
<keyword evidence="4" id="KW-1185">Reference proteome</keyword>
<evidence type="ECO:0000313" key="4">
    <source>
        <dbReference type="Proteomes" id="UP000198704"/>
    </source>
</evidence>
<keyword evidence="1" id="KW-1133">Transmembrane helix</keyword>
<evidence type="ECO:0000256" key="1">
    <source>
        <dbReference type="SAM" id="Phobius"/>
    </source>
</evidence>
<sequence>MTPNVGSIDRILRLVVGLLIAGLGYTMLAGVWALAAVGIGAVMALTALVGFCPAYTILGINTCRRRLPGA</sequence>
<evidence type="ECO:0000313" key="3">
    <source>
        <dbReference type="EMBL" id="SDM27762.1"/>
    </source>
</evidence>
<dbReference type="EMBL" id="FNHS01000001">
    <property type="protein sequence ID" value="SDM27762.1"/>
    <property type="molecule type" value="Genomic_DNA"/>
</dbReference>
<keyword evidence="1" id="KW-0472">Membrane</keyword>
<feature type="transmembrane region" description="Helical" evidence="1">
    <location>
        <begin position="12"/>
        <end position="33"/>
    </location>
</feature>
<dbReference type="OrthoDB" id="9804804at2"/>
<feature type="domain" description="Inner membrane protein YgaP-like transmembrane" evidence="2">
    <location>
        <begin position="1"/>
        <end position="65"/>
    </location>
</feature>
<dbReference type="STRING" id="582672.SAMN05216360_101414"/>
<dbReference type="RefSeq" id="WP_059407847.1">
    <property type="nucleotide sequence ID" value="NZ_FNHS01000001.1"/>
</dbReference>